<dbReference type="AlphaFoldDB" id="A0A9D4KM05"/>
<protein>
    <submittedName>
        <fullName evidence="1">Uncharacterized protein</fullName>
    </submittedName>
</protein>
<dbReference type="EMBL" id="JAIWYP010000004">
    <property type="protein sequence ID" value="KAH3842377.1"/>
    <property type="molecule type" value="Genomic_DNA"/>
</dbReference>
<reference evidence="1" key="2">
    <citation type="submission" date="2020-11" db="EMBL/GenBank/DDBJ databases">
        <authorList>
            <person name="McCartney M.A."/>
            <person name="Auch B."/>
            <person name="Kono T."/>
            <person name="Mallez S."/>
            <person name="Becker A."/>
            <person name="Gohl D.M."/>
            <person name="Silverstein K.A.T."/>
            <person name="Koren S."/>
            <person name="Bechman K.B."/>
            <person name="Herman A."/>
            <person name="Abrahante J.E."/>
            <person name="Garbe J."/>
        </authorList>
    </citation>
    <scope>NUCLEOTIDE SEQUENCE</scope>
    <source>
        <strain evidence="1">Duluth1</strain>
        <tissue evidence="1">Whole animal</tissue>
    </source>
</reference>
<sequence length="72" mass="8190">MKLENYGIRGKFPLIDLKLIQNRLEMCVVVDGEKPVGSGVSQWTVLGQRSNTKFIPREYPSRQPGCITDMLH</sequence>
<reference evidence="1" key="1">
    <citation type="journal article" date="2019" name="bioRxiv">
        <title>The Genome of the Zebra Mussel, Dreissena polymorpha: A Resource for Invasive Species Research.</title>
        <authorList>
            <person name="McCartney M.A."/>
            <person name="Auch B."/>
            <person name="Kono T."/>
            <person name="Mallez S."/>
            <person name="Zhang Y."/>
            <person name="Obille A."/>
            <person name="Becker A."/>
            <person name="Abrahante J.E."/>
            <person name="Garbe J."/>
            <person name="Badalamenti J.P."/>
            <person name="Herman A."/>
            <person name="Mangelson H."/>
            <person name="Liachko I."/>
            <person name="Sullivan S."/>
            <person name="Sone E.D."/>
            <person name="Koren S."/>
            <person name="Silverstein K.A.T."/>
            <person name="Beckman K.B."/>
            <person name="Gohl D.M."/>
        </authorList>
    </citation>
    <scope>NUCLEOTIDE SEQUENCE</scope>
    <source>
        <strain evidence="1">Duluth1</strain>
        <tissue evidence="1">Whole animal</tissue>
    </source>
</reference>
<keyword evidence="2" id="KW-1185">Reference proteome</keyword>
<gene>
    <name evidence="1" type="ORF">DPMN_115873</name>
</gene>
<comment type="caution">
    <text evidence="1">The sequence shown here is derived from an EMBL/GenBank/DDBJ whole genome shotgun (WGS) entry which is preliminary data.</text>
</comment>
<organism evidence="1 2">
    <name type="scientific">Dreissena polymorpha</name>
    <name type="common">Zebra mussel</name>
    <name type="synonym">Mytilus polymorpha</name>
    <dbReference type="NCBI Taxonomy" id="45954"/>
    <lineage>
        <taxon>Eukaryota</taxon>
        <taxon>Metazoa</taxon>
        <taxon>Spiralia</taxon>
        <taxon>Lophotrochozoa</taxon>
        <taxon>Mollusca</taxon>
        <taxon>Bivalvia</taxon>
        <taxon>Autobranchia</taxon>
        <taxon>Heteroconchia</taxon>
        <taxon>Euheterodonta</taxon>
        <taxon>Imparidentia</taxon>
        <taxon>Neoheterodontei</taxon>
        <taxon>Myida</taxon>
        <taxon>Dreissenoidea</taxon>
        <taxon>Dreissenidae</taxon>
        <taxon>Dreissena</taxon>
    </lineage>
</organism>
<proteinExistence type="predicted"/>
<evidence type="ECO:0000313" key="2">
    <source>
        <dbReference type="Proteomes" id="UP000828390"/>
    </source>
</evidence>
<accession>A0A9D4KM05</accession>
<dbReference type="Proteomes" id="UP000828390">
    <property type="component" value="Unassembled WGS sequence"/>
</dbReference>
<name>A0A9D4KM05_DREPO</name>
<evidence type="ECO:0000313" key="1">
    <source>
        <dbReference type="EMBL" id="KAH3842377.1"/>
    </source>
</evidence>